<dbReference type="Proteomes" id="UP000310314">
    <property type="component" value="Unassembled WGS sequence"/>
</dbReference>
<dbReference type="Pfam" id="PF06439">
    <property type="entry name" value="3keto-disac_hyd"/>
    <property type="match status" value="1"/>
</dbReference>
<dbReference type="InterPro" id="IPR010496">
    <property type="entry name" value="AL/BT2_dom"/>
</dbReference>
<dbReference type="EMBL" id="VATY01000002">
    <property type="protein sequence ID" value="TMM56756.1"/>
    <property type="molecule type" value="Genomic_DNA"/>
</dbReference>
<dbReference type="AlphaFoldDB" id="A0A5S3PPT5"/>
<proteinExistence type="predicted"/>
<dbReference type="OrthoDB" id="259356at2"/>
<accession>A0A5S3PPT5</accession>
<keyword evidence="3" id="KW-1185">Reference proteome</keyword>
<reference evidence="2 3" key="1">
    <citation type="submission" date="2019-05" db="EMBL/GenBank/DDBJ databases">
        <authorList>
            <person name="Zhang J.-Y."/>
            <person name="Feg X."/>
            <person name="Du Z.-J."/>
        </authorList>
    </citation>
    <scope>NUCLEOTIDE SEQUENCE [LARGE SCALE GENOMIC DNA]</scope>
    <source>
        <strain evidence="2 3">RZ26</strain>
    </source>
</reference>
<evidence type="ECO:0000259" key="1">
    <source>
        <dbReference type="Pfam" id="PF06439"/>
    </source>
</evidence>
<sequence>MYILKTKTISLLLFLILILPISIIAQDLKWESLLDKNLTQWDVFIGVPHHTVKGLEGVPKGDGMEGTPIGLNNDPLNVFSTVEEKGEVVLHVSGEIYGGLTSKTIYENYHLKLDFKWGEKKWEPRLKDKRDNGLLYHCNGEHAAFWNVWMESQEFQIQEGDMGDYFGLAGGVNTILVKKNEENFFEYNPEGEVIRLGIGLEGKNMYRGVRRGNFEKPNGEWNTLELVCYNGKSYHIVNGQIVMVLEKAERKTEEGYAQVTRGKLQLQSEAAEAFYRNIKIKKIITLPDFLKE</sequence>
<organism evidence="2 3">
    <name type="scientific">Maribacter algarum</name>
    <name type="common">ex Zhang et al. 2020</name>
    <dbReference type="NCBI Taxonomy" id="2578118"/>
    <lineage>
        <taxon>Bacteria</taxon>
        <taxon>Pseudomonadati</taxon>
        <taxon>Bacteroidota</taxon>
        <taxon>Flavobacteriia</taxon>
        <taxon>Flavobacteriales</taxon>
        <taxon>Flavobacteriaceae</taxon>
        <taxon>Maribacter</taxon>
    </lineage>
</organism>
<gene>
    <name evidence="2" type="ORF">FEE95_09650</name>
</gene>
<feature type="domain" description="3-keto-alpha-glucoside-1,2-lyase/3-keto-2-hydroxy-glucal hydratase" evidence="1">
    <location>
        <begin position="29"/>
        <end position="281"/>
    </location>
</feature>
<comment type="caution">
    <text evidence="2">The sequence shown here is derived from an EMBL/GenBank/DDBJ whole genome shotgun (WGS) entry which is preliminary data.</text>
</comment>
<evidence type="ECO:0000313" key="3">
    <source>
        <dbReference type="Proteomes" id="UP000310314"/>
    </source>
</evidence>
<dbReference type="Gene3D" id="2.60.120.560">
    <property type="entry name" value="Exo-inulinase, domain 1"/>
    <property type="match status" value="1"/>
</dbReference>
<dbReference type="GO" id="GO:0016787">
    <property type="term" value="F:hydrolase activity"/>
    <property type="evidence" value="ECO:0007669"/>
    <property type="project" value="InterPro"/>
</dbReference>
<name>A0A5S3PPT5_9FLAO</name>
<protein>
    <submittedName>
        <fullName evidence="2">DUF1080 domain-containing protein</fullName>
    </submittedName>
</protein>
<evidence type="ECO:0000313" key="2">
    <source>
        <dbReference type="EMBL" id="TMM56756.1"/>
    </source>
</evidence>